<dbReference type="InterPro" id="IPR036179">
    <property type="entry name" value="Ig-like_dom_sf"/>
</dbReference>
<gene>
    <name evidence="4" type="ORF">DN051_02775</name>
</gene>
<feature type="region of interest" description="Disordered" evidence="1">
    <location>
        <begin position="354"/>
        <end position="382"/>
    </location>
</feature>
<accession>A0A2Z4IRW7</accession>
<dbReference type="EMBL" id="CP030073">
    <property type="protein sequence ID" value="AWW35712.1"/>
    <property type="molecule type" value="Genomic_DNA"/>
</dbReference>
<evidence type="ECO:0000313" key="4">
    <source>
        <dbReference type="EMBL" id="AWW35712.1"/>
    </source>
</evidence>
<dbReference type="InterPro" id="IPR003599">
    <property type="entry name" value="Ig_sub"/>
</dbReference>
<dbReference type="InterPro" id="IPR013783">
    <property type="entry name" value="Ig-like_fold"/>
</dbReference>
<feature type="chain" id="PRO_5016428393" description="Immunoglobulin domain-containing protein" evidence="2">
    <location>
        <begin position="22"/>
        <end position="984"/>
    </location>
</feature>
<feature type="signal peptide" evidence="2">
    <location>
        <begin position="1"/>
        <end position="21"/>
    </location>
</feature>
<proteinExistence type="predicted"/>
<dbReference type="SMART" id="SM00409">
    <property type="entry name" value="IG"/>
    <property type="match status" value="2"/>
</dbReference>
<protein>
    <recommendedName>
        <fullName evidence="3">Immunoglobulin domain-containing protein</fullName>
    </recommendedName>
</protein>
<dbReference type="KEGG" id="scad:DN051_02775"/>
<keyword evidence="5" id="KW-1185">Reference proteome</keyword>
<evidence type="ECO:0000259" key="3">
    <source>
        <dbReference type="SMART" id="SM00409"/>
    </source>
</evidence>
<sequence>MAAAAALAVAAPSPVPLQSVAAQATAAGSTGADSSSLAVLAAASDPAFVTQPQPQTVPDGGSVTFSVDFPGALHYTWFRTDAEGSVPIPNSNAPSYTFTADHSDNGATYSVRVFDRNAAQHRSDEARLTVTPVAASIAEPPHDTSVLAHHRARFTVTAAGTGPFSYQWQRQADGQGTWSDIAGATSDTHSFKSAPGDNGARYRAVVDNDHGPSTTSAPATLSVISGGGSLEPVERASLEWGVNNIYQGGNPANADCNFFSAGTQQEFRAQKGDVRIIHRATDGSAHGISNATKCIPSSQAQLNQRALFTNGTGTANSATGEATIEWKGAFTANAYAGMVTWYLEDPTLTIAEDGTGRLTATSGGTGSSRDNPGETEPVPPRGVTVATFSEVRLNTTAGPDGGVQISPEFSGVDYFPLTDGVRSTTSAIPTEVKEAVPDWGSWPESFVDFQYETGLSSYWHTSGLGADPDKPPFDLTVLFNSAPDVKNVPVILANPSTTGTAPYVEGRDLSITADIDGEADLQWQRSGSAAGAWTDVEGAREETLTIPNLGSSWNNNRVRIVATNSEGEAVSGALTVTTAPYSVPTFSQPPRDLLAVQGTKAVVPFRVTGNPPVDSKKIVLERSDDQGASWQRWAGAEYSEPLAGQKQQFAIASIPRSADGTLARVVAVNVEGTETVSDPFSVRVFRSTGKPQLVVVPDAPVDPDATTKLTVLGAGFDVPDWASPTLTYSLDVGLFDAEVWQPGRTGTRNWIATSPDSVSGQIHHGVMQQSGGAFTIGLTVPAGRLVPGHRYGVGAFLRLTDITNWQDTFDNRSLDAWSAVPLTTDPDSSENEQTITATVPEQAGEFTWTIDASDRAVTMTDAVNKGAYLQSTGDLKPVKVTDTRAAAPAWSISGQAGDFTGGLSGKYLGWTPAVLTDGAGAHAGTPVAPGIDTGDGLTASATLGSATAGHTKGTGTLGAALDLRVPTTTEPGTYTTTLTLTALS</sequence>
<name>A0A2Z4IRW7_9ACTN</name>
<dbReference type="Proteomes" id="UP000249616">
    <property type="component" value="Chromosome"/>
</dbReference>
<feature type="domain" description="Immunoglobulin" evidence="3">
    <location>
        <begin position="141"/>
        <end position="224"/>
    </location>
</feature>
<dbReference type="GO" id="GO:0005975">
    <property type="term" value="P:carbohydrate metabolic process"/>
    <property type="evidence" value="ECO:0007669"/>
    <property type="project" value="UniProtKB-ARBA"/>
</dbReference>
<organism evidence="4 5">
    <name type="scientific">Streptomyces cadmiisoli</name>
    <dbReference type="NCBI Taxonomy" id="2184053"/>
    <lineage>
        <taxon>Bacteria</taxon>
        <taxon>Bacillati</taxon>
        <taxon>Actinomycetota</taxon>
        <taxon>Actinomycetes</taxon>
        <taxon>Kitasatosporales</taxon>
        <taxon>Streptomycetaceae</taxon>
        <taxon>Streptomyces</taxon>
        <taxon>Streptomyces aurantiacus group</taxon>
    </lineage>
</organism>
<reference evidence="4 5" key="1">
    <citation type="journal article" date="2019" name="Int. J. Syst. Evol. Microbiol.">
        <title>Streptomyces cadmiisoli sp. nov., a novel actinomycete isolated from cadmium-contaminated soil.</title>
        <authorList>
            <person name="Li K."/>
            <person name="Tang X."/>
            <person name="Zhao J."/>
            <person name="Guo Y."/>
            <person name="Tang Y."/>
            <person name="Gao J."/>
        </authorList>
    </citation>
    <scope>NUCLEOTIDE SEQUENCE [LARGE SCALE GENOMIC DNA]</scope>
    <source>
        <strain evidence="4 5">ZFG47</strain>
    </source>
</reference>
<evidence type="ECO:0000256" key="2">
    <source>
        <dbReference type="SAM" id="SignalP"/>
    </source>
</evidence>
<evidence type="ECO:0000313" key="5">
    <source>
        <dbReference type="Proteomes" id="UP000249616"/>
    </source>
</evidence>
<keyword evidence="2" id="KW-0732">Signal</keyword>
<feature type="compositionally biased region" description="Polar residues" evidence="1">
    <location>
        <begin position="358"/>
        <end position="370"/>
    </location>
</feature>
<evidence type="ECO:0000256" key="1">
    <source>
        <dbReference type="SAM" id="MobiDB-lite"/>
    </source>
</evidence>
<dbReference type="SUPFAM" id="SSF48726">
    <property type="entry name" value="Immunoglobulin"/>
    <property type="match status" value="1"/>
</dbReference>
<feature type="domain" description="Immunoglobulin" evidence="3">
    <location>
        <begin position="52"/>
        <end position="131"/>
    </location>
</feature>
<dbReference type="AlphaFoldDB" id="A0A2Z4IRW7"/>
<dbReference type="Gene3D" id="2.60.40.10">
    <property type="entry name" value="Immunoglobulins"/>
    <property type="match status" value="2"/>
</dbReference>